<organism evidence="1 2">
    <name type="scientific">Catenulispora yoronensis</name>
    <dbReference type="NCBI Taxonomy" id="450799"/>
    <lineage>
        <taxon>Bacteria</taxon>
        <taxon>Bacillati</taxon>
        <taxon>Actinomycetota</taxon>
        <taxon>Actinomycetes</taxon>
        <taxon>Catenulisporales</taxon>
        <taxon>Catenulisporaceae</taxon>
        <taxon>Catenulispora</taxon>
    </lineage>
</organism>
<gene>
    <name evidence="1" type="ORF">GCM10009839_65860</name>
</gene>
<name>A0ABN2V499_9ACTN</name>
<sequence length="118" mass="12319">MGALGVGVGVGAAVTVGAAEVAIASTAALTQTGTRRRIRRSRDIPFLPFEERRSFIRGRVSVSELSRRRLGLRPPAGGGEAPYLSPGLRGGMGEYQPVSRYPANVRDGAARVPCATGV</sequence>
<reference evidence="1 2" key="1">
    <citation type="journal article" date="2019" name="Int. J. Syst. Evol. Microbiol.">
        <title>The Global Catalogue of Microorganisms (GCM) 10K type strain sequencing project: providing services to taxonomists for standard genome sequencing and annotation.</title>
        <authorList>
            <consortium name="The Broad Institute Genomics Platform"/>
            <consortium name="The Broad Institute Genome Sequencing Center for Infectious Disease"/>
            <person name="Wu L."/>
            <person name="Ma J."/>
        </authorList>
    </citation>
    <scope>NUCLEOTIDE SEQUENCE [LARGE SCALE GENOMIC DNA]</scope>
    <source>
        <strain evidence="1 2">JCM 16014</strain>
    </source>
</reference>
<dbReference type="EMBL" id="BAAAQN010000049">
    <property type="protein sequence ID" value="GAA2050313.1"/>
    <property type="molecule type" value="Genomic_DNA"/>
</dbReference>
<accession>A0ABN2V499</accession>
<keyword evidence="2" id="KW-1185">Reference proteome</keyword>
<evidence type="ECO:0000313" key="2">
    <source>
        <dbReference type="Proteomes" id="UP001500751"/>
    </source>
</evidence>
<proteinExistence type="predicted"/>
<evidence type="ECO:0000313" key="1">
    <source>
        <dbReference type="EMBL" id="GAA2050313.1"/>
    </source>
</evidence>
<dbReference type="Proteomes" id="UP001500751">
    <property type="component" value="Unassembled WGS sequence"/>
</dbReference>
<protein>
    <submittedName>
        <fullName evidence="1">Uncharacterized protein</fullName>
    </submittedName>
</protein>
<comment type="caution">
    <text evidence="1">The sequence shown here is derived from an EMBL/GenBank/DDBJ whole genome shotgun (WGS) entry which is preliminary data.</text>
</comment>